<comment type="caution">
    <text evidence="14">The sequence shown here is derived from an EMBL/GenBank/DDBJ whole genome shotgun (WGS) entry which is preliminary data.</text>
</comment>
<dbReference type="EC" id="2.1.1.63" evidence="12"/>
<dbReference type="Pfam" id="PF01035">
    <property type="entry name" value="DNA_binding_1"/>
    <property type="match status" value="1"/>
</dbReference>
<evidence type="ECO:0000256" key="12">
    <source>
        <dbReference type="HAMAP-Rule" id="MF_00772"/>
    </source>
</evidence>
<dbReference type="InterPro" id="IPR023546">
    <property type="entry name" value="MGMT"/>
</dbReference>
<keyword evidence="8" id="KW-0010">Activator</keyword>
<keyword evidence="4 12" id="KW-0489">Methyltransferase</keyword>
<dbReference type="GO" id="GO:0032259">
    <property type="term" value="P:methylation"/>
    <property type="evidence" value="ECO:0007669"/>
    <property type="project" value="UniProtKB-KW"/>
</dbReference>
<dbReference type="InterPro" id="IPR036631">
    <property type="entry name" value="MGMT_N_sf"/>
</dbReference>
<keyword evidence="3 12" id="KW-0963">Cytoplasm</keyword>
<dbReference type="EMBL" id="JAKEVY010000003">
    <property type="protein sequence ID" value="MCF1715664.1"/>
    <property type="molecule type" value="Genomic_DNA"/>
</dbReference>
<comment type="similarity">
    <text evidence="12">Belongs to the MGMT family.</text>
</comment>
<dbReference type="Gene3D" id="3.30.160.70">
    <property type="entry name" value="Methylated DNA-protein cysteine methyltransferase domain"/>
    <property type="match status" value="1"/>
</dbReference>
<evidence type="ECO:0000256" key="8">
    <source>
        <dbReference type="ARBA" id="ARBA00023159"/>
    </source>
</evidence>
<sequence>MASALTDDRMYQALVEKDPEFEGVFITGVKTTGIFCRPTCTARKPKRENVEFFPGVRDAIAAGYRPCKVCRPMEQPAATPEAIRGLIRDLENDPSIRLKDYDLKQRGFEPATLRRWFLKHHGMSFHAFQRMLRINNAFKKIQNGESVTGAAFDAGYESNSGFVEGFRSIFGVTPSKSKNAGMIDCKRIETPLGTMLACATSKGICLLEFSDRRMLETELVYLSKRLNATIVQGSNPHFELLEKELAAYFEGKLKTFTTPIDLIGSPFQLEVWNQLLTIPYGKTRSYKEQADALGKPLAIRAVANANGLNKISIIVPCHRVIGSDGSLTGYGGGLWRKEKLLQLEGAPIRLSLF</sequence>
<organism evidence="14 15">
    <name type="scientific">Flavihumibacter fluminis</name>
    <dbReference type="NCBI Taxonomy" id="2909236"/>
    <lineage>
        <taxon>Bacteria</taxon>
        <taxon>Pseudomonadati</taxon>
        <taxon>Bacteroidota</taxon>
        <taxon>Chitinophagia</taxon>
        <taxon>Chitinophagales</taxon>
        <taxon>Chitinophagaceae</taxon>
        <taxon>Flavihumibacter</taxon>
    </lineage>
</organism>
<evidence type="ECO:0000256" key="11">
    <source>
        <dbReference type="ARBA" id="ARBA00049348"/>
    </source>
</evidence>
<dbReference type="HAMAP" id="MF_00772">
    <property type="entry name" value="OGT"/>
    <property type="match status" value="1"/>
</dbReference>
<dbReference type="PANTHER" id="PTHR10815:SF5">
    <property type="entry name" value="METHYLATED-DNA--PROTEIN-CYSTEINE METHYLTRANSFERASE"/>
    <property type="match status" value="1"/>
</dbReference>
<evidence type="ECO:0000256" key="5">
    <source>
        <dbReference type="ARBA" id="ARBA00022679"/>
    </source>
</evidence>
<comment type="catalytic activity">
    <reaction evidence="11 12">
        <text>a 6-O-methyl-2'-deoxyguanosine in DNA + L-cysteinyl-[protein] = S-methyl-L-cysteinyl-[protein] + a 2'-deoxyguanosine in DNA</text>
        <dbReference type="Rhea" id="RHEA:24000"/>
        <dbReference type="Rhea" id="RHEA-COMP:10131"/>
        <dbReference type="Rhea" id="RHEA-COMP:10132"/>
        <dbReference type="Rhea" id="RHEA-COMP:11367"/>
        <dbReference type="Rhea" id="RHEA-COMP:11368"/>
        <dbReference type="ChEBI" id="CHEBI:29950"/>
        <dbReference type="ChEBI" id="CHEBI:82612"/>
        <dbReference type="ChEBI" id="CHEBI:85445"/>
        <dbReference type="ChEBI" id="CHEBI:85448"/>
        <dbReference type="EC" id="2.1.1.63"/>
    </reaction>
</comment>
<dbReference type="InterPro" id="IPR035451">
    <property type="entry name" value="Ada-like_dom_sf"/>
</dbReference>
<dbReference type="InterPro" id="IPR014048">
    <property type="entry name" value="MethylDNA_cys_MeTrfase_DNA-bd"/>
</dbReference>
<dbReference type="SUPFAM" id="SSF57884">
    <property type="entry name" value="Ada DNA repair protein, N-terminal domain (N-Ada 10)"/>
    <property type="match status" value="1"/>
</dbReference>
<evidence type="ECO:0000256" key="7">
    <source>
        <dbReference type="ARBA" id="ARBA00023015"/>
    </source>
</evidence>
<dbReference type="Pfam" id="PF02805">
    <property type="entry name" value="Ada_Zn_binding"/>
    <property type="match status" value="1"/>
</dbReference>
<dbReference type="InterPro" id="IPR036217">
    <property type="entry name" value="MethylDNA_cys_MeTrfase_DNAb"/>
</dbReference>
<evidence type="ECO:0000256" key="3">
    <source>
        <dbReference type="ARBA" id="ARBA00022490"/>
    </source>
</evidence>
<dbReference type="PROSITE" id="PS01124">
    <property type="entry name" value="HTH_ARAC_FAMILY_2"/>
    <property type="match status" value="1"/>
</dbReference>
<evidence type="ECO:0000259" key="13">
    <source>
        <dbReference type="PROSITE" id="PS01124"/>
    </source>
</evidence>
<dbReference type="SUPFAM" id="SSF46767">
    <property type="entry name" value="Methylated DNA-protein cysteine methyltransferase, C-terminal domain"/>
    <property type="match status" value="1"/>
</dbReference>
<gene>
    <name evidence="14" type="ORF">L0U88_13585</name>
</gene>
<feature type="domain" description="HTH araC/xylS-type" evidence="13">
    <location>
        <begin position="107"/>
        <end position="180"/>
    </location>
</feature>
<comment type="cofactor">
    <cofactor evidence="2">
        <name>Zn(2+)</name>
        <dbReference type="ChEBI" id="CHEBI:29105"/>
    </cofactor>
</comment>
<comment type="function">
    <text evidence="12">Involved in the cellular defense against the biological effects of O6-methylguanine (O6-MeG) and O4-methylthymine (O4-MeT) in DNA. Repairs the methylated nucleobase in DNA by stoichiometrically transferring the methyl group to a cysteine residue in the enzyme. This is a suicide reaction: the enzyme is irreversibly inactivated.</text>
</comment>
<keyword evidence="10 12" id="KW-0234">DNA repair</keyword>
<evidence type="ECO:0000256" key="2">
    <source>
        <dbReference type="ARBA" id="ARBA00001947"/>
    </source>
</evidence>
<dbReference type="PROSITE" id="PS00374">
    <property type="entry name" value="MGMT"/>
    <property type="match status" value="1"/>
</dbReference>
<evidence type="ECO:0000256" key="10">
    <source>
        <dbReference type="ARBA" id="ARBA00023204"/>
    </source>
</evidence>
<dbReference type="InterPro" id="IPR004026">
    <property type="entry name" value="Ada_DNA_repair_Zn-bd"/>
</dbReference>
<dbReference type="Proteomes" id="UP001200145">
    <property type="component" value="Unassembled WGS sequence"/>
</dbReference>
<dbReference type="Gene3D" id="1.10.10.10">
    <property type="entry name" value="Winged helix-like DNA-binding domain superfamily/Winged helix DNA-binding domain"/>
    <property type="match status" value="1"/>
</dbReference>
<dbReference type="GO" id="GO:0003908">
    <property type="term" value="F:methylated-DNA-[protein]-cysteine S-methyltransferase activity"/>
    <property type="evidence" value="ECO:0007669"/>
    <property type="project" value="UniProtKB-EC"/>
</dbReference>
<dbReference type="SMART" id="SM00342">
    <property type="entry name" value="HTH_ARAC"/>
    <property type="match status" value="1"/>
</dbReference>
<dbReference type="SUPFAM" id="SSF46689">
    <property type="entry name" value="Homeodomain-like"/>
    <property type="match status" value="1"/>
</dbReference>
<reference evidence="14 15" key="1">
    <citation type="submission" date="2022-01" db="EMBL/GenBank/DDBJ databases">
        <title>Flavihumibacter sp. nov., isolated from sediment of a river.</title>
        <authorList>
            <person name="Liu H."/>
        </authorList>
    </citation>
    <scope>NUCLEOTIDE SEQUENCE [LARGE SCALE GENOMIC DNA]</scope>
    <source>
        <strain evidence="14 15">RY-1</strain>
    </source>
</reference>
<comment type="catalytic activity">
    <reaction evidence="1 12">
        <text>a 4-O-methyl-thymidine in DNA + L-cysteinyl-[protein] = a thymidine in DNA + S-methyl-L-cysteinyl-[protein]</text>
        <dbReference type="Rhea" id="RHEA:53428"/>
        <dbReference type="Rhea" id="RHEA-COMP:10131"/>
        <dbReference type="Rhea" id="RHEA-COMP:10132"/>
        <dbReference type="Rhea" id="RHEA-COMP:13555"/>
        <dbReference type="Rhea" id="RHEA-COMP:13556"/>
        <dbReference type="ChEBI" id="CHEBI:29950"/>
        <dbReference type="ChEBI" id="CHEBI:82612"/>
        <dbReference type="ChEBI" id="CHEBI:137386"/>
        <dbReference type="ChEBI" id="CHEBI:137387"/>
        <dbReference type="EC" id="2.1.1.63"/>
    </reaction>
</comment>
<evidence type="ECO:0000256" key="1">
    <source>
        <dbReference type="ARBA" id="ARBA00001286"/>
    </source>
</evidence>
<comment type="subcellular location">
    <subcellularLocation>
        <location evidence="12">Cytoplasm</location>
    </subcellularLocation>
</comment>
<accession>A0ABS9BIX0</accession>
<evidence type="ECO:0000256" key="4">
    <source>
        <dbReference type="ARBA" id="ARBA00022603"/>
    </source>
</evidence>
<evidence type="ECO:0000313" key="14">
    <source>
        <dbReference type="EMBL" id="MCF1715664.1"/>
    </source>
</evidence>
<dbReference type="InterPro" id="IPR001497">
    <property type="entry name" value="MethylDNA_cys_MeTrfase_AS"/>
</dbReference>
<keyword evidence="6 12" id="KW-0227">DNA damage</keyword>
<dbReference type="InterPro" id="IPR008332">
    <property type="entry name" value="MethylG_MeTrfase_N"/>
</dbReference>
<comment type="miscellaneous">
    <text evidence="12">This enzyme catalyzes only one turnover and therefore is not strictly catalytic. According to one definition, an enzyme is a biocatalyst that acts repeatedly and over many reaction cycles.</text>
</comment>
<dbReference type="Gene3D" id="3.40.10.10">
    <property type="entry name" value="DNA Methylphosphotriester Repair Domain"/>
    <property type="match status" value="1"/>
</dbReference>
<dbReference type="InterPro" id="IPR009057">
    <property type="entry name" value="Homeodomain-like_sf"/>
</dbReference>
<evidence type="ECO:0000256" key="9">
    <source>
        <dbReference type="ARBA" id="ARBA00023163"/>
    </source>
</evidence>
<keyword evidence="5 12" id="KW-0808">Transferase</keyword>
<dbReference type="PANTHER" id="PTHR10815">
    <property type="entry name" value="METHYLATED-DNA--PROTEIN-CYSTEINE METHYLTRANSFERASE"/>
    <property type="match status" value="1"/>
</dbReference>
<dbReference type="NCBIfam" id="TIGR00589">
    <property type="entry name" value="ogt"/>
    <property type="match status" value="1"/>
</dbReference>
<dbReference type="Gene3D" id="1.10.10.60">
    <property type="entry name" value="Homeodomain-like"/>
    <property type="match status" value="1"/>
</dbReference>
<keyword evidence="9" id="KW-0804">Transcription</keyword>
<dbReference type="Pfam" id="PF12833">
    <property type="entry name" value="HTH_18"/>
    <property type="match status" value="1"/>
</dbReference>
<dbReference type="PIRSF" id="PIRSF000409">
    <property type="entry name" value="Ada"/>
    <property type="match status" value="1"/>
</dbReference>
<feature type="active site" description="Nucleophile; methyl group acceptor" evidence="12">
    <location>
        <position position="317"/>
    </location>
</feature>
<keyword evidence="15" id="KW-1185">Reference proteome</keyword>
<dbReference type="Pfam" id="PF02870">
    <property type="entry name" value="Methyltransf_1N"/>
    <property type="match status" value="1"/>
</dbReference>
<evidence type="ECO:0000256" key="6">
    <source>
        <dbReference type="ARBA" id="ARBA00022763"/>
    </source>
</evidence>
<evidence type="ECO:0000313" key="15">
    <source>
        <dbReference type="Proteomes" id="UP001200145"/>
    </source>
</evidence>
<name>A0ABS9BIX0_9BACT</name>
<proteinExistence type="inferred from homology"/>
<protein>
    <recommendedName>
        <fullName evidence="12">Methylated-DNA--protein-cysteine methyltransferase</fullName>
        <ecNumber evidence="12">2.1.1.63</ecNumber>
    </recommendedName>
    <alternativeName>
        <fullName evidence="12">6-O-methylguanine-DNA methyltransferase</fullName>
        <shortName evidence="12">MGMT</shortName>
    </alternativeName>
    <alternativeName>
        <fullName evidence="12">O-6-methylguanine-DNA-alkyltransferase</fullName>
    </alternativeName>
</protein>
<dbReference type="RefSeq" id="WP_234866613.1">
    <property type="nucleotide sequence ID" value="NZ_JAKEVY010000003.1"/>
</dbReference>
<dbReference type="InterPro" id="IPR036388">
    <property type="entry name" value="WH-like_DNA-bd_sf"/>
</dbReference>
<dbReference type="SUPFAM" id="SSF53155">
    <property type="entry name" value="Methylated DNA-protein cysteine methyltransferase domain"/>
    <property type="match status" value="1"/>
</dbReference>
<keyword evidence="7" id="KW-0805">Transcription regulation</keyword>
<dbReference type="InterPro" id="IPR016221">
    <property type="entry name" value="Bifunct_regulatory_prot_Ada"/>
</dbReference>
<dbReference type="InterPro" id="IPR018060">
    <property type="entry name" value="HTH_AraC"/>
</dbReference>
<dbReference type="CDD" id="cd06445">
    <property type="entry name" value="ATase"/>
    <property type="match status" value="1"/>
</dbReference>